<organism evidence="2">
    <name type="scientific">Auxenochlorella protothecoides</name>
    <name type="common">Green microalga</name>
    <name type="synonym">Chlorella protothecoides</name>
    <dbReference type="NCBI Taxonomy" id="3075"/>
    <lineage>
        <taxon>Eukaryota</taxon>
        <taxon>Viridiplantae</taxon>
        <taxon>Chlorophyta</taxon>
        <taxon>core chlorophytes</taxon>
        <taxon>Trebouxiophyceae</taxon>
        <taxon>Chlorellales</taxon>
        <taxon>Chlorellaceae</taxon>
        <taxon>Auxenochlorella</taxon>
    </lineage>
</organism>
<accession>A0A1D2ABA8</accession>
<feature type="non-terminal residue" evidence="2">
    <location>
        <position position="1"/>
    </location>
</feature>
<dbReference type="AlphaFoldDB" id="A0A1D2ABA8"/>
<sequence length="125" mass="12309">PPACGFVEPSQARAAARRLLAALAAEAPGPALAHFLAVRTAGASCHASSACTQTSAVALLLAELRSMPLHALACGVVEQRGGPGSKTARPTPEGSGGPCAVGTGHATPPPSSPMQRRLRQAAAAG</sequence>
<feature type="non-terminal residue" evidence="2">
    <location>
        <position position="125"/>
    </location>
</feature>
<protein>
    <submittedName>
        <fullName evidence="2">Uncharacterized protein</fullName>
    </submittedName>
</protein>
<name>A0A1D2ABA8_AUXPR</name>
<reference evidence="2" key="1">
    <citation type="submission" date="2015-08" db="EMBL/GenBank/DDBJ databases">
        <authorList>
            <person name="Babu N.S."/>
            <person name="Beckwith C.J."/>
            <person name="Beseler K.G."/>
            <person name="Brison A."/>
            <person name="Carone J.V."/>
            <person name="Caskin T.P."/>
            <person name="Diamond M."/>
            <person name="Durham M.E."/>
            <person name="Foxe J.M."/>
            <person name="Go M."/>
            <person name="Henderson B.A."/>
            <person name="Jones I.B."/>
            <person name="McGettigan J.A."/>
            <person name="Micheletti S.J."/>
            <person name="Nasrallah M.E."/>
            <person name="Ortiz D."/>
            <person name="Piller C.R."/>
            <person name="Privatt S.R."/>
            <person name="Schneider S.L."/>
            <person name="Sharp S."/>
            <person name="Smith T.C."/>
            <person name="Stanton J.D."/>
            <person name="Ullery H.E."/>
            <person name="Wilson R.J."/>
            <person name="Serrano M.G."/>
            <person name="Buck G."/>
            <person name="Lee V."/>
            <person name="Wang Y."/>
            <person name="Carvalho R."/>
            <person name="Voegtly L."/>
            <person name="Shi R."/>
            <person name="Duckworth R."/>
            <person name="Johnson A."/>
            <person name="Loviza R."/>
            <person name="Walstead R."/>
            <person name="Shah Z."/>
            <person name="Kiflezghi M."/>
            <person name="Wade K."/>
            <person name="Ball S.L."/>
            <person name="Bradley K.W."/>
            <person name="Asai D.J."/>
            <person name="Bowman C.A."/>
            <person name="Russell D.A."/>
            <person name="Pope W.H."/>
            <person name="Jacobs-Sera D."/>
            <person name="Hendrix R.W."/>
            <person name="Hatfull G.F."/>
        </authorList>
    </citation>
    <scope>NUCLEOTIDE SEQUENCE</scope>
</reference>
<evidence type="ECO:0000313" key="2">
    <source>
        <dbReference type="EMBL" id="JAT76205.1"/>
    </source>
</evidence>
<dbReference type="EMBL" id="GDKF01002417">
    <property type="protein sequence ID" value="JAT76205.1"/>
    <property type="molecule type" value="Transcribed_RNA"/>
</dbReference>
<gene>
    <name evidence="2" type="ORF">g.36066</name>
</gene>
<evidence type="ECO:0000256" key="1">
    <source>
        <dbReference type="SAM" id="MobiDB-lite"/>
    </source>
</evidence>
<proteinExistence type="predicted"/>
<feature type="region of interest" description="Disordered" evidence="1">
    <location>
        <begin position="78"/>
        <end position="125"/>
    </location>
</feature>